<sequence>MADPMPKKGAKDDVRALLIEVLKAVKDPLEIGHTLLLVWSLEYSFYFIKMKNRIVASGRANRAIKNYCRSDKERRLAGENGADTKASRNSRDLGDPSGQAVSSLIRLSRNDNCMCTESTCYFEWIVVADFGIVIEEFADRHPAEIRFLCAWTAAN</sequence>
<reference evidence="2" key="1">
    <citation type="submission" date="2020-11" db="EMBL/GenBank/DDBJ databases">
        <title>Adaptations for nitrogen fixation in a non-lichenized fungal sporocarp promotes dispersal by wood-feeding termites.</title>
        <authorList>
            <consortium name="DOE Joint Genome Institute"/>
            <person name="Koch R.A."/>
            <person name="Yoon G."/>
            <person name="Arayal U."/>
            <person name="Lail K."/>
            <person name="Amirebrahimi M."/>
            <person name="Labutti K."/>
            <person name="Lipzen A."/>
            <person name="Riley R."/>
            <person name="Barry K."/>
            <person name="Henrissat B."/>
            <person name="Grigoriev I.V."/>
            <person name="Herr J.R."/>
            <person name="Aime M.C."/>
        </authorList>
    </citation>
    <scope>NUCLEOTIDE SEQUENCE</scope>
    <source>
        <strain evidence="2">MCA 3950</strain>
    </source>
</reference>
<feature type="compositionally biased region" description="Basic and acidic residues" evidence="1">
    <location>
        <begin position="85"/>
        <end position="94"/>
    </location>
</feature>
<keyword evidence="3" id="KW-1185">Reference proteome</keyword>
<dbReference type="AlphaFoldDB" id="A0A9P7W2B7"/>
<feature type="region of interest" description="Disordered" evidence="1">
    <location>
        <begin position="78"/>
        <end position="98"/>
    </location>
</feature>
<comment type="caution">
    <text evidence="2">The sequence shown here is derived from an EMBL/GenBank/DDBJ whole genome shotgun (WGS) entry which is preliminary data.</text>
</comment>
<gene>
    <name evidence="2" type="ORF">BT62DRAFT_1001755</name>
</gene>
<protein>
    <submittedName>
        <fullName evidence="2">Uncharacterized protein</fullName>
    </submittedName>
</protein>
<organism evidence="2 3">
    <name type="scientific">Guyanagaster necrorhizus</name>
    <dbReference type="NCBI Taxonomy" id="856835"/>
    <lineage>
        <taxon>Eukaryota</taxon>
        <taxon>Fungi</taxon>
        <taxon>Dikarya</taxon>
        <taxon>Basidiomycota</taxon>
        <taxon>Agaricomycotina</taxon>
        <taxon>Agaricomycetes</taxon>
        <taxon>Agaricomycetidae</taxon>
        <taxon>Agaricales</taxon>
        <taxon>Marasmiineae</taxon>
        <taxon>Physalacriaceae</taxon>
        <taxon>Guyanagaster</taxon>
    </lineage>
</organism>
<accession>A0A9P7W2B7</accession>
<dbReference type="Proteomes" id="UP000812287">
    <property type="component" value="Unassembled WGS sequence"/>
</dbReference>
<evidence type="ECO:0000313" key="2">
    <source>
        <dbReference type="EMBL" id="KAG7450908.1"/>
    </source>
</evidence>
<dbReference type="RefSeq" id="XP_043044408.1">
    <property type="nucleotide sequence ID" value="XM_043176774.1"/>
</dbReference>
<dbReference type="EMBL" id="MU250526">
    <property type="protein sequence ID" value="KAG7450908.1"/>
    <property type="molecule type" value="Genomic_DNA"/>
</dbReference>
<dbReference type="GeneID" id="66099061"/>
<evidence type="ECO:0000313" key="3">
    <source>
        <dbReference type="Proteomes" id="UP000812287"/>
    </source>
</evidence>
<name>A0A9P7W2B7_9AGAR</name>
<evidence type="ECO:0000256" key="1">
    <source>
        <dbReference type="SAM" id="MobiDB-lite"/>
    </source>
</evidence>
<proteinExistence type="predicted"/>